<keyword evidence="8" id="KW-1185">Reference proteome</keyword>
<dbReference type="PROSITE" id="PS01360">
    <property type="entry name" value="ZF_MYND_1"/>
    <property type="match status" value="1"/>
</dbReference>
<evidence type="ECO:0000259" key="6">
    <source>
        <dbReference type="PROSITE" id="PS50865"/>
    </source>
</evidence>
<name>A0A5C3PGQ6_9APHY</name>
<organism evidence="7 8">
    <name type="scientific">Polyporus arcularius HHB13444</name>
    <dbReference type="NCBI Taxonomy" id="1314778"/>
    <lineage>
        <taxon>Eukaryota</taxon>
        <taxon>Fungi</taxon>
        <taxon>Dikarya</taxon>
        <taxon>Basidiomycota</taxon>
        <taxon>Agaricomycotina</taxon>
        <taxon>Agaricomycetes</taxon>
        <taxon>Polyporales</taxon>
        <taxon>Polyporaceae</taxon>
        <taxon>Polyporus</taxon>
    </lineage>
</organism>
<gene>
    <name evidence="7" type="ORF">K466DRAFT_662076</name>
</gene>
<feature type="domain" description="MYND-type" evidence="6">
    <location>
        <begin position="27"/>
        <end position="69"/>
    </location>
</feature>
<dbReference type="AlphaFoldDB" id="A0A5C3PGQ6"/>
<accession>A0A5C3PGQ6</accession>
<evidence type="ECO:0000256" key="5">
    <source>
        <dbReference type="SAM" id="MobiDB-lite"/>
    </source>
</evidence>
<dbReference type="Pfam" id="PF01753">
    <property type="entry name" value="zf-MYND"/>
    <property type="match status" value="1"/>
</dbReference>
<evidence type="ECO:0000313" key="7">
    <source>
        <dbReference type="EMBL" id="TFK88756.1"/>
    </source>
</evidence>
<dbReference type="SUPFAM" id="SSF144232">
    <property type="entry name" value="HIT/MYND zinc finger-like"/>
    <property type="match status" value="1"/>
</dbReference>
<dbReference type="Proteomes" id="UP000308197">
    <property type="component" value="Unassembled WGS sequence"/>
</dbReference>
<reference evidence="7 8" key="1">
    <citation type="journal article" date="2019" name="Nat. Ecol. Evol.">
        <title>Megaphylogeny resolves global patterns of mushroom evolution.</title>
        <authorList>
            <person name="Varga T."/>
            <person name="Krizsan K."/>
            <person name="Foldi C."/>
            <person name="Dima B."/>
            <person name="Sanchez-Garcia M."/>
            <person name="Sanchez-Ramirez S."/>
            <person name="Szollosi G.J."/>
            <person name="Szarkandi J.G."/>
            <person name="Papp V."/>
            <person name="Albert L."/>
            <person name="Andreopoulos W."/>
            <person name="Angelini C."/>
            <person name="Antonin V."/>
            <person name="Barry K.W."/>
            <person name="Bougher N.L."/>
            <person name="Buchanan P."/>
            <person name="Buyck B."/>
            <person name="Bense V."/>
            <person name="Catcheside P."/>
            <person name="Chovatia M."/>
            <person name="Cooper J."/>
            <person name="Damon W."/>
            <person name="Desjardin D."/>
            <person name="Finy P."/>
            <person name="Geml J."/>
            <person name="Haridas S."/>
            <person name="Hughes K."/>
            <person name="Justo A."/>
            <person name="Karasinski D."/>
            <person name="Kautmanova I."/>
            <person name="Kiss B."/>
            <person name="Kocsube S."/>
            <person name="Kotiranta H."/>
            <person name="LaButti K.M."/>
            <person name="Lechner B.E."/>
            <person name="Liimatainen K."/>
            <person name="Lipzen A."/>
            <person name="Lukacs Z."/>
            <person name="Mihaltcheva S."/>
            <person name="Morgado L.N."/>
            <person name="Niskanen T."/>
            <person name="Noordeloos M.E."/>
            <person name="Ohm R.A."/>
            <person name="Ortiz-Santana B."/>
            <person name="Ovrebo C."/>
            <person name="Racz N."/>
            <person name="Riley R."/>
            <person name="Savchenko A."/>
            <person name="Shiryaev A."/>
            <person name="Soop K."/>
            <person name="Spirin V."/>
            <person name="Szebenyi C."/>
            <person name="Tomsovsky M."/>
            <person name="Tulloss R.E."/>
            <person name="Uehling J."/>
            <person name="Grigoriev I.V."/>
            <person name="Vagvolgyi C."/>
            <person name="Papp T."/>
            <person name="Martin F.M."/>
            <person name="Miettinen O."/>
            <person name="Hibbett D.S."/>
            <person name="Nagy L.G."/>
        </authorList>
    </citation>
    <scope>NUCLEOTIDE SEQUENCE [LARGE SCALE GENOMIC DNA]</scope>
    <source>
        <strain evidence="7 8">HHB13444</strain>
    </source>
</reference>
<dbReference type="PROSITE" id="PS50865">
    <property type="entry name" value="ZF_MYND_2"/>
    <property type="match status" value="1"/>
</dbReference>
<keyword evidence="3" id="KW-0862">Zinc</keyword>
<keyword evidence="1" id="KW-0479">Metal-binding</keyword>
<evidence type="ECO:0000256" key="3">
    <source>
        <dbReference type="ARBA" id="ARBA00022833"/>
    </source>
</evidence>
<evidence type="ECO:0000256" key="4">
    <source>
        <dbReference type="PROSITE-ProRule" id="PRU00134"/>
    </source>
</evidence>
<proteinExistence type="predicted"/>
<feature type="region of interest" description="Disordered" evidence="5">
    <location>
        <begin position="1"/>
        <end position="20"/>
    </location>
</feature>
<evidence type="ECO:0000256" key="1">
    <source>
        <dbReference type="ARBA" id="ARBA00022723"/>
    </source>
</evidence>
<dbReference type="Gene3D" id="6.10.140.2220">
    <property type="match status" value="1"/>
</dbReference>
<sequence length="340" mass="37533">MDTSSTPLEPSSSTAPPDSRSTLVGRCDRCGKTAAELNEPLKRCAGCSLSTYCSKECQRASWVLHKFGCRSKNVKFDHERTARATLPGQGNALWDWVQAHKYALEHMARAALFLTGSGATAAMAADRAVIFPIALGTSGSSSSSGSGFSSRPGDNDPATTFRILSKPEFSPESLVRTDPRHLGKLVKEQKAQCRERSEAECTPAPGKMFCPTFVGYVPVIFLVAASGVTLAHCYNIYHMLGECDNPLAPRARALHEDVMDVCFEAVNSGYVLKSPDRWARPQAPLVCRFKKSQKEKIWKLRPVQWDWDRDVSEVISADATARRLKVQPPTTMWGEYNELW</sequence>
<keyword evidence="2 4" id="KW-0863">Zinc-finger</keyword>
<dbReference type="InterPro" id="IPR002893">
    <property type="entry name" value="Znf_MYND"/>
</dbReference>
<feature type="compositionally biased region" description="Low complexity" evidence="5">
    <location>
        <begin position="1"/>
        <end position="17"/>
    </location>
</feature>
<dbReference type="EMBL" id="ML211100">
    <property type="protein sequence ID" value="TFK88756.1"/>
    <property type="molecule type" value="Genomic_DNA"/>
</dbReference>
<dbReference type="GO" id="GO:0008270">
    <property type="term" value="F:zinc ion binding"/>
    <property type="evidence" value="ECO:0007669"/>
    <property type="project" value="UniProtKB-KW"/>
</dbReference>
<dbReference type="InParanoid" id="A0A5C3PGQ6"/>
<evidence type="ECO:0000256" key="2">
    <source>
        <dbReference type="ARBA" id="ARBA00022771"/>
    </source>
</evidence>
<evidence type="ECO:0000313" key="8">
    <source>
        <dbReference type="Proteomes" id="UP000308197"/>
    </source>
</evidence>
<protein>
    <recommendedName>
        <fullName evidence="6">MYND-type domain-containing protein</fullName>
    </recommendedName>
</protein>